<dbReference type="OrthoDB" id="9781724at2"/>
<dbReference type="GO" id="GO:0016020">
    <property type="term" value="C:membrane"/>
    <property type="evidence" value="ECO:0007669"/>
    <property type="project" value="UniProtKB-SubCell"/>
</dbReference>
<feature type="domain" description="ABC transmembrane type-1" evidence="6">
    <location>
        <begin position="26"/>
        <end position="222"/>
    </location>
</feature>
<dbReference type="Gene3D" id="1.10.3720.10">
    <property type="entry name" value="MetI-like"/>
    <property type="match status" value="1"/>
</dbReference>
<dbReference type="Proteomes" id="UP000279029">
    <property type="component" value="Chromosome"/>
</dbReference>
<dbReference type="InterPro" id="IPR035906">
    <property type="entry name" value="MetI-like_sf"/>
</dbReference>
<feature type="transmembrane region" description="Helical" evidence="5">
    <location>
        <begin position="97"/>
        <end position="120"/>
    </location>
</feature>
<evidence type="ECO:0000259" key="6">
    <source>
        <dbReference type="PROSITE" id="PS50928"/>
    </source>
</evidence>
<dbReference type="InterPro" id="IPR049783">
    <property type="entry name" value="ABC_perm_TupB-like"/>
</dbReference>
<feature type="transmembrane region" description="Helical" evidence="5">
    <location>
        <begin position="201"/>
        <end position="226"/>
    </location>
</feature>
<evidence type="ECO:0000256" key="5">
    <source>
        <dbReference type="SAM" id="Phobius"/>
    </source>
</evidence>
<dbReference type="CDD" id="cd06261">
    <property type="entry name" value="TM_PBP2"/>
    <property type="match status" value="1"/>
</dbReference>
<dbReference type="SUPFAM" id="SSF161098">
    <property type="entry name" value="MetI-like"/>
    <property type="match status" value="1"/>
</dbReference>
<dbReference type="InterPro" id="IPR000515">
    <property type="entry name" value="MetI-like"/>
</dbReference>
<dbReference type="PANTHER" id="PTHR43632">
    <property type="entry name" value="PERMEASE COMPONENT OF TUNGSTATE ABC TRANSPORTER"/>
    <property type="match status" value="1"/>
</dbReference>
<feature type="transmembrane region" description="Helical" evidence="5">
    <location>
        <begin position="22"/>
        <end position="53"/>
    </location>
</feature>
<dbReference type="KEGG" id="cbar:PATL70BA_0758"/>
<dbReference type="PANTHER" id="PTHR43632:SF1">
    <property type="entry name" value="PERMEASE COMPONENT OF TUNGSTATE ABC TRANSPORTER"/>
    <property type="match status" value="1"/>
</dbReference>
<name>A0A3P7PQG4_9FIRM</name>
<keyword evidence="2 5" id="KW-0812">Transmembrane</keyword>
<sequence>MALLMEGLKEALLLLFRFDREVYGIIGLSIGLSFTSTIFSAIIGIPLGLYLGIKPFRFKKTFTRTIYTMMSLPPVVIGLLVALFLSRSGPLGSLGLIFTPTAMVIAQMILITPIILGIVYNDAKQQGPAIKQIGMTLGAGRLQTLKLLITEMRITLLIALVTGFGRATSEVGAVMIVGGNIKGHTRVMTTYIAMNSSMGNYAVAISMGIVLLLISFMVNTILYHYVTGE</sequence>
<dbReference type="NCBIfam" id="NF038017">
    <property type="entry name" value="ABC_perm1"/>
    <property type="match status" value="1"/>
</dbReference>
<feature type="transmembrane region" description="Helical" evidence="5">
    <location>
        <begin position="156"/>
        <end position="181"/>
    </location>
</feature>
<proteinExistence type="predicted"/>
<dbReference type="AlphaFoldDB" id="A0A3P7PQG4"/>
<dbReference type="EMBL" id="LR130778">
    <property type="protein sequence ID" value="VDN46627.1"/>
    <property type="molecule type" value="Genomic_DNA"/>
</dbReference>
<reference evidence="7 8" key="1">
    <citation type="submission" date="2018-09" db="EMBL/GenBank/DDBJ databases">
        <authorList>
            <person name="Postec A."/>
        </authorList>
    </citation>
    <scope>NUCLEOTIDE SEQUENCE [LARGE SCALE GENOMIC DNA]</scope>
    <source>
        <strain evidence="7">70B-A</strain>
    </source>
</reference>
<evidence type="ECO:0000256" key="1">
    <source>
        <dbReference type="ARBA" id="ARBA00004141"/>
    </source>
</evidence>
<evidence type="ECO:0000256" key="4">
    <source>
        <dbReference type="ARBA" id="ARBA00023136"/>
    </source>
</evidence>
<protein>
    <submittedName>
        <fullName evidence="7">Tungstate uptake system permease protein TupB</fullName>
    </submittedName>
</protein>
<dbReference type="RefSeq" id="WP_125136107.1">
    <property type="nucleotide sequence ID" value="NZ_LR130778.1"/>
</dbReference>
<keyword evidence="3 5" id="KW-1133">Transmembrane helix</keyword>
<keyword evidence="8" id="KW-1185">Reference proteome</keyword>
<organism evidence="7 8">
    <name type="scientific">Petrocella atlantisensis</name>
    <dbReference type="NCBI Taxonomy" id="2173034"/>
    <lineage>
        <taxon>Bacteria</taxon>
        <taxon>Bacillati</taxon>
        <taxon>Bacillota</taxon>
        <taxon>Clostridia</taxon>
        <taxon>Lachnospirales</taxon>
        <taxon>Vallitaleaceae</taxon>
        <taxon>Petrocella</taxon>
    </lineage>
</organism>
<evidence type="ECO:0000313" key="7">
    <source>
        <dbReference type="EMBL" id="VDN46627.1"/>
    </source>
</evidence>
<evidence type="ECO:0000256" key="2">
    <source>
        <dbReference type="ARBA" id="ARBA00022692"/>
    </source>
</evidence>
<keyword evidence="4 5" id="KW-0472">Membrane</keyword>
<accession>A0A3P7PQG4</accession>
<dbReference type="PROSITE" id="PS50928">
    <property type="entry name" value="ABC_TM1"/>
    <property type="match status" value="1"/>
</dbReference>
<dbReference type="GO" id="GO:0055085">
    <property type="term" value="P:transmembrane transport"/>
    <property type="evidence" value="ECO:0007669"/>
    <property type="project" value="InterPro"/>
</dbReference>
<gene>
    <name evidence="7" type="primary">tupB</name>
    <name evidence="7" type="ORF">PATL70BA_0758</name>
</gene>
<evidence type="ECO:0000256" key="3">
    <source>
        <dbReference type="ARBA" id="ARBA00022989"/>
    </source>
</evidence>
<feature type="transmembrane region" description="Helical" evidence="5">
    <location>
        <begin position="65"/>
        <end position="85"/>
    </location>
</feature>
<comment type="subcellular location">
    <subcellularLocation>
        <location evidence="1">Membrane</location>
        <topology evidence="1">Multi-pass membrane protein</topology>
    </subcellularLocation>
</comment>
<evidence type="ECO:0000313" key="8">
    <source>
        <dbReference type="Proteomes" id="UP000279029"/>
    </source>
</evidence>